<organism evidence="2 3">
    <name type="scientific">Aspergillus sclerotialis</name>
    <dbReference type="NCBI Taxonomy" id="2070753"/>
    <lineage>
        <taxon>Eukaryota</taxon>
        <taxon>Fungi</taxon>
        <taxon>Dikarya</taxon>
        <taxon>Ascomycota</taxon>
        <taxon>Pezizomycotina</taxon>
        <taxon>Eurotiomycetes</taxon>
        <taxon>Eurotiomycetidae</taxon>
        <taxon>Eurotiales</taxon>
        <taxon>Aspergillaceae</taxon>
        <taxon>Aspergillus</taxon>
        <taxon>Aspergillus subgen. Polypaecilum</taxon>
    </lineage>
</organism>
<feature type="domain" description="Aminoglycoside phosphotransferase" evidence="1">
    <location>
        <begin position="8"/>
        <end position="165"/>
    </location>
</feature>
<dbReference type="InterPro" id="IPR011009">
    <property type="entry name" value="Kinase-like_dom_sf"/>
</dbReference>
<dbReference type="PANTHER" id="PTHR21310:SF58">
    <property type="entry name" value="AMINOGLYCOSIDE PHOSPHOTRANSFERASE DOMAIN-CONTAINING PROTEIN"/>
    <property type="match status" value="1"/>
</dbReference>
<dbReference type="SUPFAM" id="SSF56112">
    <property type="entry name" value="Protein kinase-like (PK-like)"/>
    <property type="match status" value="1"/>
</dbReference>
<protein>
    <submittedName>
        <fullName evidence="2">Phosphotransferase enzyme family</fullName>
    </submittedName>
</protein>
<evidence type="ECO:0000259" key="1">
    <source>
        <dbReference type="Pfam" id="PF01636"/>
    </source>
</evidence>
<dbReference type="AlphaFoldDB" id="A0A3A3A018"/>
<keyword evidence="2" id="KW-0808">Transferase</keyword>
<dbReference type="GO" id="GO:0016740">
    <property type="term" value="F:transferase activity"/>
    <property type="evidence" value="ECO:0007669"/>
    <property type="project" value="UniProtKB-KW"/>
</dbReference>
<gene>
    <name evidence="2" type="ORF">PHISCL_04174</name>
</gene>
<dbReference type="Gene3D" id="3.90.1200.10">
    <property type="match status" value="1"/>
</dbReference>
<dbReference type="PANTHER" id="PTHR21310">
    <property type="entry name" value="AMINOGLYCOSIDE PHOSPHOTRANSFERASE-RELATED-RELATED"/>
    <property type="match status" value="1"/>
</dbReference>
<name>A0A3A3A018_9EURO</name>
<proteinExistence type="predicted"/>
<accession>A0A3A3A018</accession>
<evidence type="ECO:0000313" key="3">
    <source>
        <dbReference type="Proteomes" id="UP000266188"/>
    </source>
</evidence>
<dbReference type="InterPro" id="IPR002575">
    <property type="entry name" value="Aminoglycoside_PTrfase"/>
</dbReference>
<keyword evidence="3" id="KW-1185">Reference proteome</keyword>
<evidence type="ECO:0000313" key="2">
    <source>
        <dbReference type="EMBL" id="RJE23505.1"/>
    </source>
</evidence>
<dbReference type="Pfam" id="PF01636">
    <property type="entry name" value="APH"/>
    <property type="match status" value="1"/>
</dbReference>
<dbReference type="EMBL" id="MVGC01000118">
    <property type="protein sequence ID" value="RJE23505.1"/>
    <property type="molecule type" value="Genomic_DNA"/>
</dbReference>
<dbReference type="OrthoDB" id="2906425at2759"/>
<dbReference type="InterPro" id="IPR051678">
    <property type="entry name" value="AGP_Transferase"/>
</dbReference>
<dbReference type="Proteomes" id="UP000266188">
    <property type="component" value="Unassembled WGS sequence"/>
</dbReference>
<sequence length="189" mass="22039">MVETFTSIPAPRAIDFLETRDASYLLITRDPGQPVRQLLNTMTNEQVEGIVTDLKYYVAELRILDWRIPDSQSEELRFQTETKFYNYITKNMADDTRRYAAKLHTVSHAIVFTHSDLNPRNILGENGKITGIVDWKSTGFFPEYLEYTKMHYTVRSAIQWLADVVDQLFEGYRDEVHVENMLFDLSGPF</sequence>
<dbReference type="STRING" id="2070753.A0A3A3A018"/>
<reference evidence="3" key="1">
    <citation type="submission" date="2017-02" db="EMBL/GenBank/DDBJ databases">
        <authorList>
            <person name="Tafer H."/>
            <person name="Lopandic K."/>
        </authorList>
    </citation>
    <scope>NUCLEOTIDE SEQUENCE [LARGE SCALE GENOMIC DNA]</scope>
    <source>
        <strain evidence="3">CBS 366.77</strain>
    </source>
</reference>
<comment type="caution">
    <text evidence="2">The sequence shown here is derived from an EMBL/GenBank/DDBJ whole genome shotgun (WGS) entry which is preliminary data.</text>
</comment>